<evidence type="ECO:0000313" key="4">
    <source>
        <dbReference type="Proteomes" id="UP000619295"/>
    </source>
</evidence>
<feature type="domain" description="YCII-related" evidence="2">
    <location>
        <begin position="21"/>
        <end position="94"/>
    </location>
</feature>
<dbReference type="AlphaFoldDB" id="A0A927HXN5"/>
<dbReference type="InterPro" id="IPR005545">
    <property type="entry name" value="YCII"/>
</dbReference>
<sequence length="98" mass="11096">MKAYLTKWIPPRADFLQTITDDEKALFKQHGDWQTKLRETRQIVAHGPVVDPAGPYGVALWEIEDDADIAALTAEDPIVKAGVGHYEHYSMMQMRSRG</sequence>
<organism evidence="3 4">
    <name type="scientific">Bosea spartocytisi</name>
    <dbReference type="NCBI Taxonomy" id="2773451"/>
    <lineage>
        <taxon>Bacteria</taxon>
        <taxon>Pseudomonadati</taxon>
        <taxon>Pseudomonadota</taxon>
        <taxon>Alphaproteobacteria</taxon>
        <taxon>Hyphomicrobiales</taxon>
        <taxon>Boseaceae</taxon>
        <taxon>Bosea</taxon>
    </lineage>
</organism>
<evidence type="ECO:0000313" key="3">
    <source>
        <dbReference type="EMBL" id="MBD3844379.1"/>
    </source>
</evidence>
<dbReference type="InterPro" id="IPR011008">
    <property type="entry name" value="Dimeric_a/b-barrel"/>
</dbReference>
<comment type="similarity">
    <text evidence="1">Belongs to the YciI family.</text>
</comment>
<dbReference type="Pfam" id="PF03795">
    <property type="entry name" value="YCII"/>
    <property type="match status" value="1"/>
</dbReference>
<accession>A0A927HXN5</accession>
<dbReference type="SUPFAM" id="SSF54909">
    <property type="entry name" value="Dimeric alpha+beta barrel"/>
    <property type="match status" value="1"/>
</dbReference>
<dbReference type="EMBL" id="JACXWY010000001">
    <property type="protein sequence ID" value="MBD3844379.1"/>
    <property type="molecule type" value="Genomic_DNA"/>
</dbReference>
<name>A0A927HXN5_9HYPH</name>
<comment type="caution">
    <text evidence="3">The sequence shown here is derived from an EMBL/GenBank/DDBJ whole genome shotgun (WGS) entry which is preliminary data.</text>
</comment>
<keyword evidence="4" id="KW-1185">Reference proteome</keyword>
<protein>
    <recommendedName>
        <fullName evidence="2">YCII-related domain-containing protein</fullName>
    </recommendedName>
</protein>
<proteinExistence type="inferred from homology"/>
<dbReference type="RefSeq" id="WP_038361656.1">
    <property type="nucleotide sequence ID" value="NZ_JACXWY010000001.1"/>
</dbReference>
<reference evidence="3" key="1">
    <citation type="submission" date="2020-09" db="EMBL/GenBank/DDBJ databases">
        <title>Bosea spartocytisi sp. nov. a root nodule endophyte of Spartocytisus supranubius in the high mountain ecosystem fo the Teide National Park (Canary Islands, Spain).</title>
        <authorList>
            <person name="Pulido-Suarez L."/>
            <person name="Peix A."/>
            <person name="Igual J.M."/>
            <person name="Socas-Perez N."/>
            <person name="Velazquez E."/>
            <person name="Flores-Felix J.D."/>
            <person name="Leon-Barrios M."/>
        </authorList>
    </citation>
    <scope>NUCLEOTIDE SEQUENCE</scope>
    <source>
        <strain evidence="3">SSUT16</strain>
    </source>
</reference>
<evidence type="ECO:0000259" key="2">
    <source>
        <dbReference type="Pfam" id="PF03795"/>
    </source>
</evidence>
<gene>
    <name evidence="3" type="ORF">IED13_01615</name>
</gene>
<evidence type="ECO:0000256" key="1">
    <source>
        <dbReference type="ARBA" id="ARBA00007689"/>
    </source>
</evidence>
<dbReference type="Proteomes" id="UP000619295">
    <property type="component" value="Unassembled WGS sequence"/>
</dbReference>